<proteinExistence type="inferred from homology"/>
<sequence>MRTIKTTFAALATAAVMATPTVAIAADYTIGVSIPAATHGWTGGVNFHAEQAKQRLEAAHPNIAITISTASNPGEQANDLEDLVSQRNIDALVVLPFESGPLTDPVRRVKDAGVFVTVVDRGLEQEGIEDLYVAGNNHEMGRVSGEYIRDRLDGQGDIVVLRGIPTVIDDERVQGFQEAIEGSEINILDMQHANWNRDDGFEVMQDYLARFDRIDAVWAQDDDIALGVIEAVRQAEREDELFIVGGAGMKDIIKRVMEGDELVPVDVLYPPAMIATAMDLTVQHFTSNGPVTGQYILGSPLITQENAEQYYFPDSPF</sequence>
<dbReference type="InterPro" id="IPR025997">
    <property type="entry name" value="SBP_2_dom"/>
</dbReference>
<gene>
    <name evidence="6" type="primary">rbsB</name>
    <name evidence="6" type="ORF">LOKO_02429</name>
</gene>
<protein>
    <submittedName>
        <fullName evidence="6">D-ribose-binding periplasmic protein</fullName>
    </submittedName>
</protein>
<dbReference type="GO" id="GO:0030246">
    <property type="term" value="F:carbohydrate binding"/>
    <property type="evidence" value="ECO:0007669"/>
    <property type="project" value="UniProtKB-ARBA"/>
</dbReference>
<keyword evidence="7" id="KW-1185">Reference proteome</keyword>
<dbReference type="STRING" id="507626.LOKO_02429"/>
<dbReference type="RefSeq" id="WP_066449473.1">
    <property type="nucleotide sequence ID" value="NZ_CP014226.1"/>
</dbReference>
<dbReference type="PATRIC" id="fig|507626.3.peg.2425"/>
<dbReference type="Gene3D" id="3.40.50.2300">
    <property type="match status" value="2"/>
</dbReference>
<dbReference type="PANTHER" id="PTHR46847:SF1">
    <property type="entry name" value="D-ALLOSE-BINDING PERIPLASMIC PROTEIN-RELATED"/>
    <property type="match status" value="1"/>
</dbReference>
<dbReference type="CDD" id="cd06311">
    <property type="entry name" value="PBP1_ABC_sugar_binding-like"/>
    <property type="match status" value="1"/>
</dbReference>
<dbReference type="SUPFAM" id="SSF53822">
    <property type="entry name" value="Periplasmic binding protein-like I"/>
    <property type="match status" value="1"/>
</dbReference>
<dbReference type="KEGG" id="hco:LOKO_02429"/>
<reference evidence="6 7" key="1">
    <citation type="journal article" date="2016" name="Genome Announc.">
        <title>Draft Genome Sequence of 'Halomonas chromatireducens' Strain AGD 8-3, a Haloalkaliphilic Chromate- and Selenite-Reducing Gammaproteobacterium.</title>
        <authorList>
            <person name="Sharko F.S."/>
            <person name="Shapovalova A.A."/>
            <person name="Tsygankova S.V."/>
            <person name="Komova A.V."/>
            <person name="Boulygina E.S."/>
            <person name="Teslyuk A.B."/>
            <person name="Gotovtsev P.M."/>
            <person name="Namsaraev Z.B."/>
            <person name="Khijniak T.V."/>
            <person name="Nedoluzhko A.V."/>
            <person name="Vasilov R.G."/>
        </authorList>
    </citation>
    <scope>NUCLEOTIDE SEQUENCE [LARGE SCALE GENOMIC DNA]</scope>
    <source>
        <strain evidence="6 7">AGD 8-3</strain>
    </source>
</reference>
<comment type="similarity">
    <text evidence="2">Belongs to the bacterial solute-binding protein 2 family.</text>
</comment>
<feature type="domain" description="Periplasmic binding protein" evidence="5">
    <location>
        <begin position="30"/>
        <end position="260"/>
    </location>
</feature>
<accession>A0A120JW85</accession>
<evidence type="ECO:0000313" key="7">
    <source>
        <dbReference type="Proteomes" id="UP000063387"/>
    </source>
</evidence>
<evidence type="ECO:0000313" key="6">
    <source>
        <dbReference type="EMBL" id="AMD01489.1"/>
    </source>
</evidence>
<evidence type="ECO:0000256" key="3">
    <source>
        <dbReference type="ARBA" id="ARBA00022729"/>
    </source>
</evidence>
<dbReference type="InterPro" id="IPR028082">
    <property type="entry name" value="Peripla_BP_I"/>
</dbReference>
<name>A0A120JW85_9GAMM</name>
<evidence type="ECO:0000256" key="4">
    <source>
        <dbReference type="SAM" id="SignalP"/>
    </source>
</evidence>
<evidence type="ECO:0000256" key="1">
    <source>
        <dbReference type="ARBA" id="ARBA00004196"/>
    </source>
</evidence>
<dbReference type="GO" id="GO:0055085">
    <property type="term" value="P:transmembrane transport"/>
    <property type="evidence" value="ECO:0007669"/>
    <property type="project" value="UniProtKB-ARBA"/>
</dbReference>
<dbReference type="AlphaFoldDB" id="A0A120JW85"/>
<evidence type="ECO:0000259" key="5">
    <source>
        <dbReference type="Pfam" id="PF13407"/>
    </source>
</evidence>
<organism evidence="6 7">
    <name type="scientific">Halomonas chromatireducens</name>
    <dbReference type="NCBI Taxonomy" id="507626"/>
    <lineage>
        <taxon>Bacteria</taxon>
        <taxon>Pseudomonadati</taxon>
        <taxon>Pseudomonadota</taxon>
        <taxon>Gammaproteobacteria</taxon>
        <taxon>Oceanospirillales</taxon>
        <taxon>Halomonadaceae</taxon>
        <taxon>Halomonas</taxon>
    </lineage>
</organism>
<dbReference type="Pfam" id="PF13407">
    <property type="entry name" value="Peripla_BP_4"/>
    <property type="match status" value="1"/>
</dbReference>
<dbReference type="OrthoDB" id="9805127at2"/>
<comment type="subcellular location">
    <subcellularLocation>
        <location evidence="1">Cell envelope</location>
    </subcellularLocation>
</comment>
<dbReference type="EMBL" id="CP014226">
    <property type="protein sequence ID" value="AMD01489.1"/>
    <property type="molecule type" value="Genomic_DNA"/>
</dbReference>
<evidence type="ECO:0000256" key="2">
    <source>
        <dbReference type="ARBA" id="ARBA00007639"/>
    </source>
</evidence>
<dbReference type="PANTHER" id="PTHR46847">
    <property type="entry name" value="D-ALLOSE-BINDING PERIPLASMIC PROTEIN-RELATED"/>
    <property type="match status" value="1"/>
</dbReference>
<dbReference type="Proteomes" id="UP000063387">
    <property type="component" value="Chromosome"/>
</dbReference>
<dbReference type="GO" id="GO:0030313">
    <property type="term" value="C:cell envelope"/>
    <property type="evidence" value="ECO:0007669"/>
    <property type="project" value="UniProtKB-SubCell"/>
</dbReference>
<keyword evidence="3 4" id="KW-0732">Signal</keyword>
<feature type="signal peptide" evidence="4">
    <location>
        <begin position="1"/>
        <end position="25"/>
    </location>
</feature>
<reference evidence="6 7" key="2">
    <citation type="submission" date="2016-02" db="EMBL/GenBank/DDBJ databases">
        <authorList>
            <person name="Wen L."/>
            <person name="He K."/>
            <person name="Yang H."/>
        </authorList>
    </citation>
    <scope>NUCLEOTIDE SEQUENCE [LARGE SCALE GENOMIC DNA]</scope>
    <source>
        <strain evidence="6 7">AGD 8-3</strain>
    </source>
</reference>
<feature type="chain" id="PRO_5007167054" evidence="4">
    <location>
        <begin position="26"/>
        <end position="317"/>
    </location>
</feature>